<evidence type="ECO:0000256" key="2">
    <source>
        <dbReference type="ARBA" id="ARBA00023163"/>
    </source>
</evidence>
<dbReference type="EMBL" id="JACJSG010000055">
    <property type="protein sequence ID" value="MBD2504582.1"/>
    <property type="molecule type" value="Genomic_DNA"/>
</dbReference>
<dbReference type="Proteomes" id="UP000661112">
    <property type="component" value="Unassembled WGS sequence"/>
</dbReference>
<evidence type="ECO:0000313" key="5">
    <source>
        <dbReference type="Proteomes" id="UP000661112"/>
    </source>
</evidence>
<proteinExistence type="predicted"/>
<keyword evidence="2" id="KW-0804">Transcription</keyword>
<organism evidence="4 5">
    <name type="scientific">Anabaena azotica FACHB-119</name>
    <dbReference type="NCBI Taxonomy" id="947527"/>
    <lineage>
        <taxon>Bacteria</taxon>
        <taxon>Bacillati</taxon>
        <taxon>Cyanobacteriota</taxon>
        <taxon>Cyanophyceae</taxon>
        <taxon>Nostocales</taxon>
        <taxon>Nostocaceae</taxon>
        <taxon>Anabaena</taxon>
        <taxon>Anabaena azotica</taxon>
    </lineage>
</organism>
<dbReference type="InterPro" id="IPR009057">
    <property type="entry name" value="Homeodomain-like_sf"/>
</dbReference>
<keyword evidence="1" id="KW-0805">Transcription regulation</keyword>
<dbReference type="InterPro" id="IPR018060">
    <property type="entry name" value="HTH_AraC"/>
</dbReference>
<evidence type="ECO:0000259" key="3">
    <source>
        <dbReference type="PROSITE" id="PS01124"/>
    </source>
</evidence>
<protein>
    <submittedName>
        <fullName evidence="4">AraC family transcriptional regulator</fullName>
    </submittedName>
</protein>
<comment type="caution">
    <text evidence="4">The sequence shown here is derived from an EMBL/GenBank/DDBJ whole genome shotgun (WGS) entry which is preliminary data.</text>
</comment>
<sequence length="226" mass="25356">MEFVFETRSADLSFVETIWHTHSDRAGSFTSSAVSHWEIVIATFNGKTKIVARGPETKASLADFPAEAEFFGITFKLGTFMPHLPVKTLVDRQDATLPEASNTSFWLHGVSWELPTFENADVFVNRLIRQEILVRDPVVEAAIKGHKPDISIRSLQYRFLQATGLTQKTIQQIERAHCAVWLLEQGTSILDTAFELGYFDQAHLTNSLKHFIGKTPAQIISKIAVP</sequence>
<dbReference type="RefSeq" id="WP_190478526.1">
    <property type="nucleotide sequence ID" value="NZ_JACJSG010000055.1"/>
</dbReference>
<dbReference type="SUPFAM" id="SSF46689">
    <property type="entry name" value="Homeodomain-like"/>
    <property type="match status" value="1"/>
</dbReference>
<evidence type="ECO:0000256" key="1">
    <source>
        <dbReference type="ARBA" id="ARBA00023015"/>
    </source>
</evidence>
<name>A0ABR8DCC9_9NOST</name>
<accession>A0ABR8DCC9</accession>
<feature type="domain" description="HTH araC/xylS-type" evidence="3">
    <location>
        <begin position="150"/>
        <end position="222"/>
    </location>
</feature>
<dbReference type="SMART" id="SM00342">
    <property type="entry name" value="HTH_ARAC"/>
    <property type="match status" value="1"/>
</dbReference>
<evidence type="ECO:0000313" key="4">
    <source>
        <dbReference type="EMBL" id="MBD2504582.1"/>
    </source>
</evidence>
<dbReference type="PROSITE" id="PS01124">
    <property type="entry name" value="HTH_ARAC_FAMILY_2"/>
    <property type="match status" value="1"/>
</dbReference>
<gene>
    <name evidence="4" type="ORF">H6G83_28905</name>
</gene>
<keyword evidence="5" id="KW-1185">Reference proteome</keyword>
<reference evidence="4 5" key="1">
    <citation type="journal article" date="2020" name="ISME J.">
        <title>Comparative genomics reveals insights into cyanobacterial evolution and habitat adaptation.</title>
        <authorList>
            <person name="Chen M.Y."/>
            <person name="Teng W.K."/>
            <person name="Zhao L."/>
            <person name="Hu C.X."/>
            <person name="Zhou Y.K."/>
            <person name="Han B.P."/>
            <person name="Song L.R."/>
            <person name="Shu W.S."/>
        </authorList>
    </citation>
    <scope>NUCLEOTIDE SEQUENCE [LARGE SCALE GENOMIC DNA]</scope>
    <source>
        <strain evidence="4 5">FACHB-119</strain>
    </source>
</reference>
<dbReference type="Pfam" id="PF12833">
    <property type="entry name" value="HTH_18"/>
    <property type="match status" value="1"/>
</dbReference>
<dbReference type="Gene3D" id="1.10.10.60">
    <property type="entry name" value="Homeodomain-like"/>
    <property type="match status" value="1"/>
</dbReference>